<keyword evidence="5" id="KW-0812">Transmembrane</keyword>
<dbReference type="PROSITE" id="PS51257">
    <property type="entry name" value="PROKAR_LIPOPROTEIN"/>
    <property type="match status" value="1"/>
</dbReference>
<protein>
    <submittedName>
        <fullName evidence="13">Porin</fullName>
    </submittedName>
</protein>
<evidence type="ECO:0000256" key="9">
    <source>
        <dbReference type="ARBA" id="ARBA00023136"/>
    </source>
</evidence>
<keyword evidence="3" id="KW-0813">Transport</keyword>
<evidence type="ECO:0000313" key="14">
    <source>
        <dbReference type="Proteomes" id="UP001525968"/>
    </source>
</evidence>
<dbReference type="RefSeq" id="WP_261500997.1">
    <property type="nucleotide sequence ID" value="NZ_JAODYH010000006.1"/>
</dbReference>
<evidence type="ECO:0000256" key="6">
    <source>
        <dbReference type="ARBA" id="ARBA00022729"/>
    </source>
</evidence>
<dbReference type="PANTHER" id="PTHR34501">
    <property type="entry name" value="PROTEIN YDDL-RELATED"/>
    <property type="match status" value="1"/>
</dbReference>
<keyword evidence="14" id="KW-1185">Reference proteome</keyword>
<evidence type="ECO:0000256" key="10">
    <source>
        <dbReference type="ARBA" id="ARBA00023237"/>
    </source>
</evidence>
<dbReference type="Proteomes" id="UP001525968">
    <property type="component" value="Unassembled WGS sequence"/>
</dbReference>
<evidence type="ECO:0000256" key="7">
    <source>
        <dbReference type="ARBA" id="ARBA00023065"/>
    </source>
</evidence>
<dbReference type="InterPro" id="IPR033900">
    <property type="entry name" value="Gram_neg_porin_domain"/>
</dbReference>
<name>A0ABT2PMP8_9BURK</name>
<dbReference type="InterPro" id="IPR050298">
    <property type="entry name" value="Gram-neg_bact_OMP"/>
</dbReference>
<keyword evidence="9" id="KW-0472">Membrane</keyword>
<feature type="signal peptide" evidence="11">
    <location>
        <begin position="1"/>
        <end position="21"/>
    </location>
</feature>
<keyword evidence="7" id="KW-0406">Ion transport</keyword>
<accession>A0ABT2PMP8</accession>
<evidence type="ECO:0000256" key="11">
    <source>
        <dbReference type="SAM" id="SignalP"/>
    </source>
</evidence>
<dbReference type="CDD" id="cd00342">
    <property type="entry name" value="gram_neg_porins"/>
    <property type="match status" value="1"/>
</dbReference>
<organism evidence="13 14">
    <name type="scientific">Acidovorax bellezanensis</name>
    <dbReference type="NCBI Taxonomy" id="2976702"/>
    <lineage>
        <taxon>Bacteria</taxon>
        <taxon>Pseudomonadati</taxon>
        <taxon>Pseudomonadota</taxon>
        <taxon>Betaproteobacteria</taxon>
        <taxon>Burkholderiales</taxon>
        <taxon>Comamonadaceae</taxon>
        <taxon>Acidovorax</taxon>
    </lineage>
</organism>
<feature type="domain" description="Porin" evidence="12">
    <location>
        <begin position="7"/>
        <end position="312"/>
    </location>
</feature>
<evidence type="ECO:0000259" key="12">
    <source>
        <dbReference type="Pfam" id="PF13609"/>
    </source>
</evidence>
<dbReference type="PANTHER" id="PTHR34501:SF9">
    <property type="entry name" value="MAJOR OUTER MEMBRANE PROTEIN P.IA"/>
    <property type="match status" value="1"/>
</dbReference>
<dbReference type="Gene3D" id="2.40.160.10">
    <property type="entry name" value="Porin"/>
    <property type="match status" value="1"/>
</dbReference>
<feature type="chain" id="PRO_5045724779" evidence="11">
    <location>
        <begin position="22"/>
        <end position="350"/>
    </location>
</feature>
<keyword evidence="6 11" id="KW-0732">Signal</keyword>
<evidence type="ECO:0000256" key="4">
    <source>
        <dbReference type="ARBA" id="ARBA00022452"/>
    </source>
</evidence>
<proteinExistence type="predicted"/>
<dbReference type="EMBL" id="JAODYH010000006">
    <property type="protein sequence ID" value="MCT9811750.1"/>
    <property type="molecule type" value="Genomic_DNA"/>
</dbReference>
<evidence type="ECO:0000256" key="1">
    <source>
        <dbReference type="ARBA" id="ARBA00004571"/>
    </source>
</evidence>
<evidence type="ECO:0000256" key="8">
    <source>
        <dbReference type="ARBA" id="ARBA00023114"/>
    </source>
</evidence>
<comment type="caution">
    <text evidence="13">The sequence shown here is derived from an EMBL/GenBank/DDBJ whole genome shotgun (WGS) entry which is preliminary data.</text>
</comment>
<dbReference type="Pfam" id="PF13609">
    <property type="entry name" value="Porin_4"/>
    <property type="match status" value="1"/>
</dbReference>
<evidence type="ECO:0000313" key="13">
    <source>
        <dbReference type="EMBL" id="MCT9811750.1"/>
    </source>
</evidence>
<gene>
    <name evidence="13" type="ORF">N0K08_13965</name>
</gene>
<evidence type="ECO:0000256" key="2">
    <source>
        <dbReference type="ARBA" id="ARBA00011233"/>
    </source>
</evidence>
<keyword evidence="10" id="KW-0998">Cell outer membrane</keyword>
<comment type="subunit">
    <text evidence="2">Homotrimer.</text>
</comment>
<evidence type="ECO:0000256" key="5">
    <source>
        <dbReference type="ARBA" id="ARBA00022692"/>
    </source>
</evidence>
<reference evidence="13 14" key="1">
    <citation type="submission" date="2022-09" db="EMBL/GenBank/DDBJ databases">
        <title>Draft genome of isolate Be4.</title>
        <authorList>
            <person name="Sanchez-Castro I."/>
            <person name="Martinez-Rodriguez P."/>
            <person name="Descostes M."/>
            <person name="Merroun M."/>
        </authorList>
    </citation>
    <scope>NUCLEOTIDE SEQUENCE [LARGE SCALE GENOMIC DNA]</scope>
    <source>
        <strain evidence="13 14">Be4</strain>
    </source>
</reference>
<sequence length="350" mass="36808">MMKTIAALAALAACACASAQSAVSVFGTVDMYVGHAKSGAYSSTRQDSGGNSASRLGFRGTEDLGGGWSARFVLEGGLDTDTGTGNGGSAFSFMRQSSLGLSGPWGALDMGRMYTPMFQAVARADAFALNTVFSPMNLAAMVDAQPGLRSFAPRASNMLRYRTPLGQGLFTDLAYAPGEAGALSQRSGDLYSGSLGWSRQPWYVAYAFQRAYSGSAAVPVADPEKSTYQSLSAAYRGPQWQFFGTLARNEVNRPGVGAAQLVSLGAAWNATLQSRLAVAVVQRKVSHSARSQRAWTLGYDYALSKRTALYSRWLHLDNGANASASLAQIPVAANSGNSASLIAVGVRHNF</sequence>
<dbReference type="InterPro" id="IPR023614">
    <property type="entry name" value="Porin_dom_sf"/>
</dbReference>
<comment type="subcellular location">
    <subcellularLocation>
        <location evidence="1">Cell outer membrane</location>
        <topology evidence="1">Multi-pass membrane protein</topology>
    </subcellularLocation>
</comment>
<dbReference type="SUPFAM" id="SSF56935">
    <property type="entry name" value="Porins"/>
    <property type="match status" value="1"/>
</dbReference>
<keyword evidence="4" id="KW-1134">Transmembrane beta strand</keyword>
<keyword evidence="8" id="KW-0626">Porin</keyword>
<evidence type="ECO:0000256" key="3">
    <source>
        <dbReference type="ARBA" id="ARBA00022448"/>
    </source>
</evidence>